<dbReference type="PROSITE" id="PS50267">
    <property type="entry name" value="NA_NEUROTRAN_SYMP_3"/>
    <property type="match status" value="1"/>
</dbReference>
<proteinExistence type="predicted"/>
<feature type="binding site" evidence="7">
    <location>
        <position position="54"/>
    </location>
    <ligand>
        <name>Na(+)</name>
        <dbReference type="ChEBI" id="CHEBI:29101"/>
        <label>1</label>
    </ligand>
</feature>
<dbReference type="PRINTS" id="PR00176">
    <property type="entry name" value="NANEUSMPORT"/>
</dbReference>
<evidence type="ECO:0000256" key="6">
    <source>
        <dbReference type="ARBA" id="ARBA00023136"/>
    </source>
</evidence>
<dbReference type="InterPro" id="IPR037272">
    <property type="entry name" value="SNS_sf"/>
</dbReference>
<gene>
    <name evidence="11" type="ORF">MSPICULIGERA_LOCUS8884</name>
</gene>
<evidence type="ECO:0000256" key="10">
    <source>
        <dbReference type="SAM" id="Phobius"/>
    </source>
</evidence>
<evidence type="ECO:0000256" key="7">
    <source>
        <dbReference type="PIRSR" id="PIRSR600175-1"/>
    </source>
</evidence>
<feature type="compositionally biased region" description="Polar residues" evidence="9">
    <location>
        <begin position="17"/>
        <end position="33"/>
    </location>
</feature>
<evidence type="ECO:0000313" key="11">
    <source>
        <dbReference type="EMBL" id="CAJ0570445.1"/>
    </source>
</evidence>
<evidence type="ECO:0008006" key="13">
    <source>
        <dbReference type="Google" id="ProtNLM"/>
    </source>
</evidence>
<dbReference type="SUPFAM" id="SSF161070">
    <property type="entry name" value="SNF-like"/>
    <property type="match status" value="1"/>
</dbReference>
<keyword evidence="6 10" id="KW-0472">Membrane</keyword>
<name>A0AA36FX71_9BILA</name>
<keyword evidence="2" id="KW-0813">Transport</keyword>
<dbReference type="AlphaFoldDB" id="A0AA36FX71"/>
<feature type="transmembrane region" description="Helical" evidence="10">
    <location>
        <begin position="295"/>
        <end position="317"/>
    </location>
</feature>
<dbReference type="GO" id="GO:0005332">
    <property type="term" value="F:gamma-aminobutyric acid:sodium:chloride symporter activity"/>
    <property type="evidence" value="ECO:0007669"/>
    <property type="project" value="TreeGrafter"/>
</dbReference>
<accession>A0AA36FX71</accession>
<feature type="transmembrane region" description="Helical" evidence="10">
    <location>
        <begin position="366"/>
        <end position="387"/>
    </location>
</feature>
<keyword evidence="7" id="KW-0915">Sodium</keyword>
<dbReference type="EMBL" id="CATQJA010002314">
    <property type="protein sequence ID" value="CAJ0570445.1"/>
    <property type="molecule type" value="Genomic_DNA"/>
</dbReference>
<feature type="binding site" evidence="7">
    <location>
        <position position="340"/>
    </location>
    <ligand>
        <name>Na(+)</name>
        <dbReference type="ChEBI" id="CHEBI:29101"/>
        <label>1</label>
    </ligand>
</feature>
<reference evidence="11" key="1">
    <citation type="submission" date="2023-06" db="EMBL/GenBank/DDBJ databases">
        <authorList>
            <person name="Delattre M."/>
        </authorList>
    </citation>
    <scope>NUCLEOTIDE SEQUENCE</scope>
    <source>
        <strain evidence="11">AF72</strain>
    </source>
</reference>
<feature type="binding site" evidence="7">
    <location>
        <position position="59"/>
    </location>
    <ligand>
        <name>Na(+)</name>
        <dbReference type="ChEBI" id="CHEBI:29101"/>
        <label>1</label>
    </ligand>
</feature>
<evidence type="ECO:0000256" key="2">
    <source>
        <dbReference type="ARBA" id="ARBA00022448"/>
    </source>
</evidence>
<comment type="caution">
    <text evidence="11">The sequence shown here is derived from an EMBL/GenBank/DDBJ whole genome shotgun (WGS) entry which is preliminary data.</text>
</comment>
<organism evidence="11 12">
    <name type="scientific">Mesorhabditis spiculigera</name>
    <dbReference type="NCBI Taxonomy" id="96644"/>
    <lineage>
        <taxon>Eukaryota</taxon>
        <taxon>Metazoa</taxon>
        <taxon>Ecdysozoa</taxon>
        <taxon>Nematoda</taxon>
        <taxon>Chromadorea</taxon>
        <taxon>Rhabditida</taxon>
        <taxon>Rhabditina</taxon>
        <taxon>Rhabditomorpha</taxon>
        <taxon>Rhabditoidea</taxon>
        <taxon>Rhabditidae</taxon>
        <taxon>Mesorhabditinae</taxon>
        <taxon>Mesorhabditis</taxon>
    </lineage>
</organism>
<feature type="binding site" evidence="7">
    <location>
        <position position="55"/>
    </location>
    <ligand>
        <name>Na(+)</name>
        <dbReference type="ChEBI" id="CHEBI:29101"/>
        <label>1</label>
    </ligand>
</feature>
<feature type="transmembrane region" description="Helical" evidence="10">
    <location>
        <begin position="257"/>
        <end position="275"/>
    </location>
</feature>
<evidence type="ECO:0000256" key="3">
    <source>
        <dbReference type="ARBA" id="ARBA00022692"/>
    </source>
</evidence>
<feature type="transmembrane region" description="Helical" evidence="10">
    <location>
        <begin position="75"/>
        <end position="97"/>
    </location>
</feature>
<evidence type="ECO:0000256" key="5">
    <source>
        <dbReference type="ARBA" id="ARBA00022989"/>
    </source>
</evidence>
<feature type="transmembrane region" description="Helical" evidence="10">
    <location>
        <begin position="132"/>
        <end position="149"/>
    </location>
</feature>
<comment type="subcellular location">
    <subcellularLocation>
        <location evidence="1">Membrane</location>
        <topology evidence="1">Multi-pass membrane protein</topology>
    </subcellularLocation>
</comment>
<feature type="binding site" evidence="7">
    <location>
        <position position="52"/>
    </location>
    <ligand>
        <name>Na(+)</name>
        <dbReference type="ChEBI" id="CHEBI:29101"/>
        <label>1</label>
    </ligand>
</feature>
<keyword evidence="4" id="KW-0769">Symport</keyword>
<dbReference type="Proteomes" id="UP001177023">
    <property type="component" value="Unassembled WGS sequence"/>
</dbReference>
<evidence type="ECO:0000256" key="8">
    <source>
        <dbReference type="PIRSR" id="PIRSR600175-2"/>
    </source>
</evidence>
<feature type="non-terminal residue" evidence="11">
    <location>
        <position position="411"/>
    </location>
</feature>
<keyword evidence="7" id="KW-0479">Metal-binding</keyword>
<keyword evidence="12" id="KW-1185">Reference proteome</keyword>
<dbReference type="GO" id="GO:0005886">
    <property type="term" value="C:plasma membrane"/>
    <property type="evidence" value="ECO:0007669"/>
    <property type="project" value="TreeGrafter"/>
</dbReference>
<keyword evidence="8" id="KW-1015">Disulfide bond</keyword>
<feature type="transmembrane region" description="Helical" evidence="10">
    <location>
        <begin position="329"/>
        <end position="346"/>
    </location>
</feature>
<feature type="disulfide bond" evidence="8">
    <location>
        <begin position="159"/>
        <end position="168"/>
    </location>
</feature>
<feature type="transmembrane region" description="Helical" evidence="10">
    <location>
        <begin position="44"/>
        <end position="63"/>
    </location>
</feature>
<feature type="region of interest" description="Disordered" evidence="9">
    <location>
        <begin position="1"/>
        <end position="37"/>
    </location>
</feature>
<dbReference type="InterPro" id="IPR000175">
    <property type="entry name" value="Na/ntran_symport"/>
</dbReference>
<keyword evidence="3 10" id="KW-0812">Transmembrane</keyword>
<dbReference type="PANTHER" id="PTHR11616:SF326">
    <property type="entry name" value="SODIUM-DEPENDENT TRANSPORTER SNF-5"/>
    <property type="match status" value="1"/>
</dbReference>
<evidence type="ECO:0000256" key="1">
    <source>
        <dbReference type="ARBA" id="ARBA00004141"/>
    </source>
</evidence>
<feature type="transmembrane region" description="Helical" evidence="10">
    <location>
        <begin position="109"/>
        <end position="126"/>
    </location>
</feature>
<dbReference type="Pfam" id="PF00209">
    <property type="entry name" value="SNF"/>
    <property type="match status" value="1"/>
</dbReference>
<sequence>MGDTTAPNTDGAPEGTGTVSQAKPASQMDTATTTEERPQFDSTLHYLMTAIGYAVGLGNLWRFPRVAWENGGGAFLIPYFTCLVFFGMPLFYFESFIGQFTQSGANKVFFRYMPAFQGIGWAMALLSQQVNIYYPIIVGWSLVYIQSILSGNVDKWTTCDNPWNTVDCVSPFETARLCKDEERIRQEGGAVMYKGNCEYGNATKLQAIREKIQIPTSEFFERYVLQRSEGIFSFAGPSWTGTKEYEEIPREPSMMNWQLLFSMAFLWGVSFLILWKGVKSMGKASFITTPVPYLIVGAFFIRSLFLDGMEIGLYAYLVPNFDKLADLSTWRAALYQCCMSLTVGYGGLHTMASYNRPDHNSFRDAWIVVLADSLMSIIGGSAVYATLGHLSYATQIPLDQLDVTGKFEARC</sequence>
<evidence type="ECO:0000256" key="9">
    <source>
        <dbReference type="SAM" id="MobiDB-lite"/>
    </source>
</evidence>
<dbReference type="PANTHER" id="PTHR11616">
    <property type="entry name" value="SODIUM/CHLORIDE DEPENDENT TRANSPORTER"/>
    <property type="match status" value="1"/>
</dbReference>
<keyword evidence="5 10" id="KW-1133">Transmembrane helix</keyword>
<evidence type="ECO:0000313" key="12">
    <source>
        <dbReference type="Proteomes" id="UP001177023"/>
    </source>
</evidence>
<evidence type="ECO:0000256" key="4">
    <source>
        <dbReference type="ARBA" id="ARBA00022847"/>
    </source>
</evidence>
<dbReference type="GO" id="GO:0043005">
    <property type="term" value="C:neuron projection"/>
    <property type="evidence" value="ECO:0007669"/>
    <property type="project" value="TreeGrafter"/>
</dbReference>
<dbReference type="GO" id="GO:0046872">
    <property type="term" value="F:metal ion binding"/>
    <property type="evidence" value="ECO:0007669"/>
    <property type="project" value="UniProtKB-KW"/>
</dbReference>
<protein>
    <recommendedName>
        <fullName evidence="13">Transporter</fullName>
    </recommendedName>
</protein>